<dbReference type="PANTHER" id="PTHR30616:SF2">
    <property type="entry name" value="PURINE NUCLEOSIDE PHOSPHORYLASE LACC1"/>
    <property type="match status" value="1"/>
</dbReference>
<name>A0ABS5JRK8_9BACT</name>
<comment type="caution">
    <text evidence="11">The sequence shown here is derived from an EMBL/GenBank/DDBJ whole genome shotgun (WGS) entry which is preliminary data.</text>
</comment>
<evidence type="ECO:0000256" key="3">
    <source>
        <dbReference type="ARBA" id="ARBA00022679"/>
    </source>
</evidence>
<dbReference type="NCBIfam" id="TIGR00726">
    <property type="entry name" value="peptidoglycan editing factor PgeF"/>
    <property type="match status" value="1"/>
</dbReference>
<evidence type="ECO:0000313" key="11">
    <source>
        <dbReference type="EMBL" id="MBS2097540.1"/>
    </source>
</evidence>
<dbReference type="CDD" id="cd16833">
    <property type="entry name" value="YfiH"/>
    <property type="match status" value="1"/>
</dbReference>
<comment type="catalytic activity">
    <reaction evidence="7">
        <text>adenosine + H2O + H(+) = inosine + NH4(+)</text>
        <dbReference type="Rhea" id="RHEA:24408"/>
        <dbReference type="ChEBI" id="CHEBI:15377"/>
        <dbReference type="ChEBI" id="CHEBI:15378"/>
        <dbReference type="ChEBI" id="CHEBI:16335"/>
        <dbReference type="ChEBI" id="CHEBI:17596"/>
        <dbReference type="ChEBI" id="CHEBI:28938"/>
        <dbReference type="EC" id="3.5.4.4"/>
    </reaction>
    <physiologicalReaction direction="left-to-right" evidence="7">
        <dbReference type="Rhea" id="RHEA:24409"/>
    </physiologicalReaction>
</comment>
<evidence type="ECO:0000256" key="4">
    <source>
        <dbReference type="ARBA" id="ARBA00022723"/>
    </source>
</evidence>
<protein>
    <recommendedName>
        <fullName evidence="10">Purine nucleoside phosphorylase</fullName>
    </recommendedName>
</protein>
<evidence type="ECO:0000256" key="6">
    <source>
        <dbReference type="ARBA" id="ARBA00022833"/>
    </source>
</evidence>
<dbReference type="InterPro" id="IPR011324">
    <property type="entry name" value="Cytotoxic_necrot_fac-like_cat"/>
</dbReference>
<comment type="catalytic activity">
    <reaction evidence="8">
        <text>adenosine + phosphate = alpha-D-ribose 1-phosphate + adenine</text>
        <dbReference type="Rhea" id="RHEA:27642"/>
        <dbReference type="ChEBI" id="CHEBI:16335"/>
        <dbReference type="ChEBI" id="CHEBI:16708"/>
        <dbReference type="ChEBI" id="CHEBI:43474"/>
        <dbReference type="ChEBI" id="CHEBI:57720"/>
        <dbReference type="EC" id="2.4.2.1"/>
    </reaction>
    <physiologicalReaction direction="left-to-right" evidence="8">
        <dbReference type="Rhea" id="RHEA:27643"/>
    </physiologicalReaction>
</comment>
<evidence type="ECO:0000256" key="9">
    <source>
        <dbReference type="ARBA" id="ARBA00049893"/>
    </source>
</evidence>
<dbReference type="Pfam" id="PF02578">
    <property type="entry name" value="Cu-oxidase_4"/>
    <property type="match status" value="1"/>
</dbReference>
<dbReference type="PANTHER" id="PTHR30616">
    <property type="entry name" value="UNCHARACTERIZED PROTEIN YFIH"/>
    <property type="match status" value="1"/>
</dbReference>
<evidence type="ECO:0000256" key="5">
    <source>
        <dbReference type="ARBA" id="ARBA00022801"/>
    </source>
</evidence>
<dbReference type="InterPro" id="IPR003730">
    <property type="entry name" value="Cu_polyphenol_OxRdtase"/>
</dbReference>
<evidence type="ECO:0000313" key="12">
    <source>
        <dbReference type="Proteomes" id="UP000708576"/>
    </source>
</evidence>
<proteinExistence type="inferred from homology"/>
<dbReference type="Proteomes" id="UP000708576">
    <property type="component" value="Unassembled WGS sequence"/>
</dbReference>
<keyword evidence="4" id="KW-0479">Metal-binding</keyword>
<sequence>MFAYCNFCEKAHNPWKIEREKVSYFVTDRWDGSSRPPYNELNMSMNVSDCVDDVLYNRLLVARHSGIRMNRFVFASQVHGDHIEIIEEERLSKNSYSIIKASDGLITAVKNISLTVMAADCVPVLLYDPQKEVVGAFHAGWRGVSQNILGKGVTMMREQFECNPNTIRVFIGPSIGQCCYEIKSKVIEAVENQVPNYEKAIKLKGEKVFLDLKKSIEFQLINEGVERSNIIRSKFCTKCYSHKFFSYRANSETGRFCASIALKG</sequence>
<comment type="similarity">
    <text evidence="2 10">Belongs to the purine nucleoside phosphorylase YfiH/LACC1 family.</text>
</comment>
<keyword evidence="12" id="KW-1185">Reference proteome</keyword>
<gene>
    <name evidence="11" type="primary">pgeF</name>
    <name evidence="11" type="ORF">KEM10_04560</name>
</gene>
<keyword evidence="6" id="KW-0862">Zinc</keyword>
<evidence type="ECO:0000256" key="1">
    <source>
        <dbReference type="ARBA" id="ARBA00000553"/>
    </source>
</evidence>
<comment type="catalytic activity">
    <reaction evidence="9">
        <text>S-methyl-5'-thioadenosine + phosphate = 5-(methylsulfanyl)-alpha-D-ribose 1-phosphate + adenine</text>
        <dbReference type="Rhea" id="RHEA:11852"/>
        <dbReference type="ChEBI" id="CHEBI:16708"/>
        <dbReference type="ChEBI" id="CHEBI:17509"/>
        <dbReference type="ChEBI" id="CHEBI:43474"/>
        <dbReference type="ChEBI" id="CHEBI:58533"/>
        <dbReference type="EC" id="2.4.2.28"/>
    </reaction>
    <physiologicalReaction direction="left-to-right" evidence="9">
        <dbReference type="Rhea" id="RHEA:11853"/>
    </physiologicalReaction>
</comment>
<evidence type="ECO:0000256" key="10">
    <source>
        <dbReference type="RuleBase" id="RU361274"/>
    </source>
</evidence>
<keyword evidence="3" id="KW-0808">Transferase</keyword>
<reference evidence="11 12" key="1">
    <citation type="journal article" date="2015" name="Int. J. Syst. Evol. Microbiol.">
        <title>Carboxylicivirga linearis sp. nov., isolated from a sea cucumber culture pond.</title>
        <authorList>
            <person name="Wang F.Q."/>
            <person name="Zhou Y.X."/>
            <person name="Lin X.Z."/>
            <person name="Chen G.J."/>
            <person name="Du Z.J."/>
        </authorList>
    </citation>
    <scope>NUCLEOTIDE SEQUENCE [LARGE SCALE GENOMIC DNA]</scope>
    <source>
        <strain evidence="11 12">FB218</strain>
    </source>
</reference>
<dbReference type="Gene3D" id="3.60.140.10">
    <property type="entry name" value="CNF1/YfiH-like putative cysteine hydrolases"/>
    <property type="match status" value="1"/>
</dbReference>
<dbReference type="EMBL" id="JAGUCO010000002">
    <property type="protein sequence ID" value="MBS2097540.1"/>
    <property type="molecule type" value="Genomic_DNA"/>
</dbReference>
<comment type="catalytic activity">
    <reaction evidence="1">
        <text>inosine + phosphate = alpha-D-ribose 1-phosphate + hypoxanthine</text>
        <dbReference type="Rhea" id="RHEA:27646"/>
        <dbReference type="ChEBI" id="CHEBI:17368"/>
        <dbReference type="ChEBI" id="CHEBI:17596"/>
        <dbReference type="ChEBI" id="CHEBI:43474"/>
        <dbReference type="ChEBI" id="CHEBI:57720"/>
        <dbReference type="EC" id="2.4.2.1"/>
    </reaction>
    <physiologicalReaction direction="left-to-right" evidence="1">
        <dbReference type="Rhea" id="RHEA:27647"/>
    </physiologicalReaction>
</comment>
<evidence type="ECO:0000256" key="7">
    <source>
        <dbReference type="ARBA" id="ARBA00047989"/>
    </source>
</evidence>
<organism evidence="11 12">
    <name type="scientific">Carboxylicivirga linearis</name>
    <dbReference type="NCBI Taxonomy" id="1628157"/>
    <lineage>
        <taxon>Bacteria</taxon>
        <taxon>Pseudomonadati</taxon>
        <taxon>Bacteroidota</taxon>
        <taxon>Bacteroidia</taxon>
        <taxon>Marinilabiliales</taxon>
        <taxon>Marinilabiliaceae</taxon>
        <taxon>Carboxylicivirga</taxon>
    </lineage>
</organism>
<dbReference type="RefSeq" id="WP_212214067.1">
    <property type="nucleotide sequence ID" value="NZ_JAGUCO010000002.1"/>
</dbReference>
<accession>A0ABS5JRK8</accession>
<dbReference type="SUPFAM" id="SSF64438">
    <property type="entry name" value="CNF1/YfiH-like putative cysteine hydrolases"/>
    <property type="match status" value="1"/>
</dbReference>
<evidence type="ECO:0000256" key="8">
    <source>
        <dbReference type="ARBA" id="ARBA00048968"/>
    </source>
</evidence>
<evidence type="ECO:0000256" key="2">
    <source>
        <dbReference type="ARBA" id="ARBA00007353"/>
    </source>
</evidence>
<keyword evidence="5" id="KW-0378">Hydrolase</keyword>
<dbReference type="InterPro" id="IPR038371">
    <property type="entry name" value="Cu_polyphenol_OxRdtase_sf"/>
</dbReference>